<dbReference type="Proteomes" id="UP000284242">
    <property type="component" value="Unassembled WGS sequence"/>
</dbReference>
<dbReference type="Gene3D" id="3.40.50.1000">
    <property type="entry name" value="HAD superfamily/HAD-like"/>
    <property type="match status" value="1"/>
</dbReference>
<evidence type="ECO:0000313" key="6">
    <source>
        <dbReference type="Proteomes" id="UP000265828"/>
    </source>
</evidence>
<dbReference type="RefSeq" id="WP_055057139.1">
    <property type="nucleotide sequence ID" value="NZ_CAXSOH010000012.1"/>
</dbReference>
<dbReference type="EMBL" id="CZBA01000039">
    <property type="protein sequence ID" value="CUQ07989.1"/>
    <property type="molecule type" value="Genomic_DNA"/>
</dbReference>
<keyword evidence="1" id="KW-0378">Hydrolase</keyword>
<evidence type="ECO:0000313" key="2">
    <source>
        <dbReference type="EMBL" id="RGS69979.1"/>
    </source>
</evidence>
<dbReference type="SUPFAM" id="SSF56784">
    <property type="entry name" value="HAD-like"/>
    <property type="match status" value="1"/>
</dbReference>
<evidence type="ECO:0000313" key="4">
    <source>
        <dbReference type="EMBL" id="RYT60798.1"/>
    </source>
</evidence>
<proteinExistence type="predicted"/>
<dbReference type="AlphaFoldDB" id="A0A174TMB7"/>
<name>A0A174TMB7_9FIRM</name>
<evidence type="ECO:0000313" key="5">
    <source>
        <dbReference type="Proteomes" id="UP000095413"/>
    </source>
</evidence>
<dbReference type="EMBL" id="RCXQ01000029">
    <property type="protein sequence ID" value="RYT60798.1"/>
    <property type="molecule type" value="Genomic_DNA"/>
</dbReference>
<dbReference type="EMBL" id="QRVV01000062">
    <property type="protein sequence ID" value="RGS69979.1"/>
    <property type="molecule type" value="Genomic_DNA"/>
</dbReference>
<dbReference type="PANTHER" id="PTHR18901:SF38">
    <property type="entry name" value="PSEUDOURIDINE-5'-PHOSPHATASE"/>
    <property type="match status" value="1"/>
</dbReference>
<reference evidence="4 8" key="3">
    <citation type="journal article" date="2019" name="Science, e1252229">
        <title>Invertible promoters mediate bacterial phase variation, antibiotic resistance, and host adaptation in the gut.</title>
        <authorList>
            <person name="Jiang X."/>
            <person name="Hall A.B."/>
            <person name="Arthur T.D."/>
            <person name="Plichta D.R."/>
            <person name="Covington C.T."/>
            <person name="Poyet M."/>
            <person name="Crothers J."/>
            <person name="Moses P.L."/>
            <person name="Tolonen A.C."/>
            <person name="Vlamakis H."/>
            <person name="Alm E.J."/>
            <person name="Xavier R.J."/>
        </authorList>
    </citation>
    <scope>NUCLEOTIDE SEQUENCE [LARGE SCALE GENOMIC DNA]</scope>
    <source>
        <strain evidence="8">af_0058</strain>
        <strain evidence="4">Af_0058</strain>
    </source>
</reference>
<dbReference type="Proteomes" id="UP000293506">
    <property type="component" value="Unassembled WGS sequence"/>
</dbReference>
<organism evidence="1 5">
    <name type="scientific">Blautia obeum</name>
    <dbReference type="NCBI Taxonomy" id="40520"/>
    <lineage>
        <taxon>Bacteria</taxon>
        <taxon>Bacillati</taxon>
        <taxon>Bacillota</taxon>
        <taxon>Clostridia</taxon>
        <taxon>Lachnospirales</taxon>
        <taxon>Lachnospiraceae</taxon>
        <taxon>Blautia</taxon>
    </lineage>
</organism>
<dbReference type="Proteomes" id="UP000095413">
    <property type="component" value="Unassembled WGS sequence"/>
</dbReference>
<dbReference type="InterPro" id="IPR023198">
    <property type="entry name" value="PGP-like_dom2"/>
</dbReference>
<dbReference type="InterPro" id="IPR036412">
    <property type="entry name" value="HAD-like_sf"/>
</dbReference>
<dbReference type="InterPro" id="IPR006439">
    <property type="entry name" value="HAD-SF_hydro_IA"/>
</dbReference>
<gene>
    <name evidence="3" type="ORF">DWW07_18195</name>
    <name evidence="2" type="ORF">DWX77_14090</name>
    <name evidence="4" type="ORF">EAI82_15685</name>
    <name evidence="1" type="ORF">ERS852533_03670</name>
</gene>
<dbReference type="OrthoDB" id="9797743at2"/>
<dbReference type="NCBIfam" id="TIGR01509">
    <property type="entry name" value="HAD-SF-IA-v3"/>
    <property type="match status" value="1"/>
</dbReference>
<sequence>MQAVIFDMDGVIFDSEAKGIECWKEVARRYGIQNIENTCYRCLGVNEKAVVQIFKATYGETFDFEFYSEKEREIFLSRYAGAKLPQKQGIKELLQWLKDNGIKTAVASSTNRETVKQELADGGLLDYFSVVIGGDMIERSKPAPDIFMEACRQLNVLPEDSFIIEDSYNGIRAAHAAGAKAIMVPDLLQPTEEIRELVYSVQDSLVHVRKMLEQEINF</sequence>
<dbReference type="SFLD" id="SFLDG01129">
    <property type="entry name" value="C1.5:_HAD__Beta-PGM__Phosphata"/>
    <property type="match status" value="1"/>
</dbReference>
<dbReference type="EMBL" id="QRZI01000025">
    <property type="protein sequence ID" value="RGV60077.1"/>
    <property type="molecule type" value="Genomic_DNA"/>
</dbReference>
<evidence type="ECO:0000313" key="7">
    <source>
        <dbReference type="Proteomes" id="UP000284242"/>
    </source>
</evidence>
<dbReference type="Gene3D" id="1.10.150.240">
    <property type="entry name" value="Putative phosphatase, domain 2"/>
    <property type="match status" value="1"/>
</dbReference>
<protein>
    <submittedName>
        <fullName evidence="2">HAD family phosphatase</fullName>
    </submittedName>
    <submittedName>
        <fullName evidence="1">Phosphorylated carbohydrates phosphatase TM_1254</fullName>
        <ecNumber evidence="1">3.1.3.-</ecNumber>
    </submittedName>
</protein>
<dbReference type="Pfam" id="PF13419">
    <property type="entry name" value="HAD_2"/>
    <property type="match status" value="1"/>
</dbReference>
<dbReference type="EC" id="3.1.3.-" evidence="1"/>
<accession>A0A174TMB7</accession>
<evidence type="ECO:0000313" key="3">
    <source>
        <dbReference type="EMBL" id="RGV60077.1"/>
    </source>
</evidence>
<dbReference type="InterPro" id="IPR041492">
    <property type="entry name" value="HAD_2"/>
</dbReference>
<dbReference type="Proteomes" id="UP000265828">
    <property type="component" value="Unassembled WGS sequence"/>
</dbReference>
<evidence type="ECO:0000313" key="8">
    <source>
        <dbReference type="Proteomes" id="UP000293506"/>
    </source>
</evidence>
<dbReference type="SFLD" id="SFLDG01135">
    <property type="entry name" value="C1.5.6:_HAD__Beta-PGM__Phospha"/>
    <property type="match status" value="1"/>
</dbReference>
<reference evidence="6 7" key="2">
    <citation type="submission" date="2018-08" db="EMBL/GenBank/DDBJ databases">
        <title>A genome reference for cultivated species of the human gut microbiota.</title>
        <authorList>
            <person name="Zou Y."/>
            <person name="Xue W."/>
            <person name="Luo G."/>
        </authorList>
    </citation>
    <scope>NUCLEOTIDE SEQUENCE [LARGE SCALE GENOMIC DNA]</scope>
    <source>
        <strain evidence="3 6">AF14-23</strain>
        <strain evidence="2 7">AF21-24</strain>
    </source>
</reference>
<dbReference type="GO" id="GO:0016787">
    <property type="term" value="F:hydrolase activity"/>
    <property type="evidence" value="ECO:0007669"/>
    <property type="project" value="UniProtKB-KW"/>
</dbReference>
<dbReference type="PANTHER" id="PTHR18901">
    <property type="entry name" value="2-DEOXYGLUCOSE-6-PHOSPHATE PHOSPHATASE 2"/>
    <property type="match status" value="1"/>
</dbReference>
<reference evidence="1 5" key="1">
    <citation type="submission" date="2015-09" db="EMBL/GenBank/DDBJ databases">
        <authorList>
            <consortium name="Pathogen Informatics"/>
        </authorList>
    </citation>
    <scope>NUCLEOTIDE SEQUENCE [LARGE SCALE GENOMIC DNA]</scope>
    <source>
        <strain evidence="1 5">2789STDY5834921</strain>
    </source>
</reference>
<evidence type="ECO:0000313" key="1">
    <source>
        <dbReference type="EMBL" id="CUQ07989.1"/>
    </source>
</evidence>
<dbReference type="SFLD" id="SFLDS00003">
    <property type="entry name" value="Haloacid_Dehalogenase"/>
    <property type="match status" value="1"/>
</dbReference>
<dbReference type="InterPro" id="IPR023214">
    <property type="entry name" value="HAD_sf"/>
</dbReference>
<dbReference type="PRINTS" id="PR00413">
    <property type="entry name" value="HADHALOGNASE"/>
</dbReference>